<proteinExistence type="predicted"/>
<dbReference type="InterPro" id="IPR009057">
    <property type="entry name" value="Homeodomain-like_sf"/>
</dbReference>
<organism evidence="5">
    <name type="scientific">Citrobacter koseri</name>
    <name type="common">Citrobacter diversus</name>
    <dbReference type="NCBI Taxonomy" id="545"/>
    <lineage>
        <taxon>Bacteria</taxon>
        <taxon>Pseudomonadati</taxon>
        <taxon>Pseudomonadota</taxon>
        <taxon>Gammaproteobacteria</taxon>
        <taxon>Enterobacterales</taxon>
        <taxon>Enterobacteriaceae</taxon>
        <taxon>Citrobacter</taxon>
    </lineage>
</organism>
<dbReference type="SUPFAM" id="SSF46689">
    <property type="entry name" value="Homeodomain-like"/>
    <property type="match status" value="2"/>
</dbReference>
<dbReference type="InterPro" id="IPR050959">
    <property type="entry name" value="MarA-like"/>
</dbReference>
<dbReference type="PANTHER" id="PTHR47504">
    <property type="entry name" value="RIGHT ORIGIN-BINDING PROTEIN"/>
    <property type="match status" value="1"/>
</dbReference>
<dbReference type="PATRIC" id="fig|545.12.peg.4025"/>
<dbReference type="Gene3D" id="1.10.10.60">
    <property type="entry name" value="Homeodomain-like"/>
    <property type="match status" value="2"/>
</dbReference>
<feature type="domain" description="HTH araC/xylS-type" evidence="4">
    <location>
        <begin position="10"/>
        <end position="108"/>
    </location>
</feature>
<evidence type="ECO:0000256" key="2">
    <source>
        <dbReference type="ARBA" id="ARBA00023125"/>
    </source>
</evidence>
<sequence length="284" mass="33048">MNVNYLIHVHALLQWIEDHLSEELTIELLSQKSGYSSSYLQKIFKDITGDSLSKYVRGRRMFKAGVFLCFTRASVGYISEVLKFNSISAFSRSFKNTFGVSPQDFRRKGVLNVSNTIAKAEVFKIPCEIKTISMIDNASIRLYGQYFNYSVDAIDFDKPHFNQRKRFRKKFFQHLGYTPEHYYATSQYSPSWRSEREIDIKYFVGLAEQPDGIAGLENAEFCLHSNKIACFYAEGIFVNPFYIALSANMQSMSELFTGWNCNWDLECFLTHNRFTEYRYIIPVS</sequence>
<dbReference type="SMART" id="SM00342">
    <property type="entry name" value="HTH_ARAC"/>
    <property type="match status" value="1"/>
</dbReference>
<keyword evidence="2" id="KW-0238">DNA-binding</keyword>
<protein>
    <submittedName>
        <fullName evidence="5">Right origin-binding protein</fullName>
    </submittedName>
</protein>
<dbReference type="GO" id="GO:0043565">
    <property type="term" value="F:sequence-specific DNA binding"/>
    <property type="evidence" value="ECO:0007669"/>
    <property type="project" value="InterPro"/>
</dbReference>
<dbReference type="AlphaFoldDB" id="A0A078LKE0"/>
<evidence type="ECO:0000313" key="5">
    <source>
        <dbReference type="EMBL" id="CDZ85792.1"/>
    </source>
</evidence>
<evidence type="ECO:0000259" key="4">
    <source>
        <dbReference type="PROSITE" id="PS01124"/>
    </source>
</evidence>
<dbReference type="PROSITE" id="PS01124">
    <property type="entry name" value="HTH_ARAC_FAMILY_2"/>
    <property type="match status" value="1"/>
</dbReference>
<accession>A0A078LKE0</accession>
<gene>
    <name evidence="5" type="primary">rob_2</name>
    <name evidence="5" type="ORF">BN1086_04017</name>
</gene>
<dbReference type="Gene3D" id="3.20.80.10">
    <property type="entry name" value="Regulatory factor, effector binding domain"/>
    <property type="match status" value="1"/>
</dbReference>
<dbReference type="Pfam" id="PF12833">
    <property type="entry name" value="HTH_18"/>
    <property type="match status" value="1"/>
</dbReference>
<keyword evidence="1" id="KW-0805">Transcription regulation</keyword>
<dbReference type="InterPro" id="IPR011256">
    <property type="entry name" value="Reg_factor_effector_dom_sf"/>
</dbReference>
<dbReference type="GO" id="GO:0003700">
    <property type="term" value="F:DNA-binding transcription factor activity"/>
    <property type="evidence" value="ECO:0007669"/>
    <property type="project" value="InterPro"/>
</dbReference>
<evidence type="ECO:0000256" key="1">
    <source>
        <dbReference type="ARBA" id="ARBA00023015"/>
    </source>
</evidence>
<keyword evidence="3" id="KW-0804">Transcription</keyword>
<dbReference type="InterPro" id="IPR018060">
    <property type="entry name" value="HTH_AraC"/>
</dbReference>
<reference evidence="5" key="1">
    <citation type="submission" date="2014-06" db="EMBL/GenBank/DDBJ databases">
        <authorList>
            <person name="Urmite Genomes Urmite Genomes"/>
        </authorList>
    </citation>
    <scope>NUCLEOTIDE SEQUENCE</scope>
</reference>
<dbReference type="EMBL" id="LK931336">
    <property type="protein sequence ID" value="CDZ85792.1"/>
    <property type="molecule type" value="Genomic_DNA"/>
</dbReference>
<dbReference type="PANTHER" id="PTHR47504:SF3">
    <property type="entry name" value="HTH-TYPE TRANSCRIPTIONAL REGULATOR YKGA-RELATED"/>
    <property type="match status" value="1"/>
</dbReference>
<evidence type="ECO:0000256" key="3">
    <source>
        <dbReference type="ARBA" id="ARBA00023163"/>
    </source>
</evidence>
<name>A0A078LKE0_CITKO</name>